<evidence type="ECO:0000313" key="2">
    <source>
        <dbReference type="EMBL" id="KAK4394515.1"/>
    </source>
</evidence>
<dbReference type="Proteomes" id="UP001289374">
    <property type="component" value="Unassembled WGS sequence"/>
</dbReference>
<dbReference type="PANTHER" id="PTHR33116:SF86">
    <property type="entry name" value="REVERSE TRANSCRIPTASE DOMAIN-CONTAINING PROTEIN"/>
    <property type="match status" value="1"/>
</dbReference>
<accession>A0AAE1WJD9</accession>
<name>A0AAE1WJD9_9LAMI</name>
<dbReference type="AlphaFoldDB" id="A0AAE1WJD9"/>
<reference evidence="2" key="2">
    <citation type="journal article" date="2024" name="Plant">
        <title>Genomic evolution and insights into agronomic trait innovations of Sesamum species.</title>
        <authorList>
            <person name="Miao H."/>
            <person name="Wang L."/>
            <person name="Qu L."/>
            <person name="Liu H."/>
            <person name="Sun Y."/>
            <person name="Le M."/>
            <person name="Wang Q."/>
            <person name="Wei S."/>
            <person name="Zheng Y."/>
            <person name="Lin W."/>
            <person name="Duan Y."/>
            <person name="Cao H."/>
            <person name="Xiong S."/>
            <person name="Wang X."/>
            <person name="Wei L."/>
            <person name="Li C."/>
            <person name="Ma Q."/>
            <person name="Ju M."/>
            <person name="Zhao R."/>
            <person name="Li G."/>
            <person name="Mu C."/>
            <person name="Tian Q."/>
            <person name="Mei H."/>
            <person name="Zhang T."/>
            <person name="Gao T."/>
            <person name="Zhang H."/>
        </authorList>
    </citation>
    <scope>NUCLEOTIDE SEQUENCE</scope>
    <source>
        <strain evidence="2">K16</strain>
    </source>
</reference>
<dbReference type="EMBL" id="JACGWL010000009">
    <property type="protein sequence ID" value="KAK4394515.1"/>
    <property type="molecule type" value="Genomic_DNA"/>
</dbReference>
<sequence>MLSQEAWTSNAIVEGFLVVGRLLTPCPYWFDVIRMTLTSIWCLVRGLVLKLLADNSIGTSRGTKVQRNKGVMVDSSWGTKVEESDRLLIRIQEGGNRKGGVVGRSGGLALLWNKEVVIQLRLFSTNHIDVDILGGESTTNWRFIGFHGEPKRTTRARRRNQFCFDTRWLQSEKCQRIVETQGCRVDLIHWYMDVFSRSKRDLKGFGGKGRLIIDNELLTFELNHYLQSSHRPNGGNIVIKLDISKAYDRMEWAFLCGILLRLGQSVASNRMTRCLYTYSCFSGGPIGATGVHIFFADKTLVFYKAMAEQMSELHITFMRSLETQMVDFWWHSRGERRVHWVAWGKMCQSITAGGLGFREICEFNLTLLAKQGWRILTGPASLLSRILKAIYFSSSSFGEAGIGFCLSLTLRCICAVRPLLKEGHDESGKGSGGGGSNLRFNS</sequence>
<keyword evidence="3" id="KW-1185">Reference proteome</keyword>
<protein>
    <submittedName>
        <fullName evidence="2">Mitochondrial protein</fullName>
    </submittedName>
</protein>
<organism evidence="2 3">
    <name type="scientific">Sesamum angolense</name>
    <dbReference type="NCBI Taxonomy" id="2727404"/>
    <lineage>
        <taxon>Eukaryota</taxon>
        <taxon>Viridiplantae</taxon>
        <taxon>Streptophyta</taxon>
        <taxon>Embryophyta</taxon>
        <taxon>Tracheophyta</taxon>
        <taxon>Spermatophyta</taxon>
        <taxon>Magnoliopsida</taxon>
        <taxon>eudicotyledons</taxon>
        <taxon>Gunneridae</taxon>
        <taxon>Pentapetalae</taxon>
        <taxon>asterids</taxon>
        <taxon>lamiids</taxon>
        <taxon>Lamiales</taxon>
        <taxon>Pedaliaceae</taxon>
        <taxon>Sesamum</taxon>
    </lineage>
</organism>
<evidence type="ECO:0000256" key="1">
    <source>
        <dbReference type="SAM" id="MobiDB-lite"/>
    </source>
</evidence>
<evidence type="ECO:0000313" key="3">
    <source>
        <dbReference type="Proteomes" id="UP001289374"/>
    </source>
</evidence>
<proteinExistence type="predicted"/>
<feature type="region of interest" description="Disordered" evidence="1">
    <location>
        <begin position="423"/>
        <end position="442"/>
    </location>
</feature>
<gene>
    <name evidence="2" type="ORF">Sango_1605800</name>
</gene>
<reference evidence="2" key="1">
    <citation type="submission" date="2020-06" db="EMBL/GenBank/DDBJ databases">
        <authorList>
            <person name="Li T."/>
            <person name="Hu X."/>
            <person name="Zhang T."/>
            <person name="Song X."/>
            <person name="Zhang H."/>
            <person name="Dai N."/>
            <person name="Sheng W."/>
            <person name="Hou X."/>
            <person name="Wei L."/>
        </authorList>
    </citation>
    <scope>NUCLEOTIDE SEQUENCE</scope>
    <source>
        <strain evidence="2">K16</strain>
        <tissue evidence="2">Leaf</tissue>
    </source>
</reference>
<dbReference type="PANTHER" id="PTHR33116">
    <property type="entry name" value="REVERSE TRANSCRIPTASE ZINC-BINDING DOMAIN-CONTAINING PROTEIN-RELATED-RELATED"/>
    <property type="match status" value="1"/>
</dbReference>
<comment type="caution">
    <text evidence="2">The sequence shown here is derived from an EMBL/GenBank/DDBJ whole genome shotgun (WGS) entry which is preliminary data.</text>
</comment>